<dbReference type="Gene3D" id="3.30.1950.10">
    <property type="entry name" value="wza like domain"/>
    <property type="match status" value="1"/>
</dbReference>
<dbReference type="RefSeq" id="WP_345863114.1">
    <property type="nucleotide sequence ID" value="NZ_JBDIMF010000001.1"/>
</dbReference>
<feature type="chain" id="PRO_5046160122" evidence="2">
    <location>
        <begin position="22"/>
        <end position="268"/>
    </location>
</feature>
<dbReference type="PANTHER" id="PTHR33619:SF3">
    <property type="entry name" value="POLYSACCHARIDE EXPORT PROTEIN GFCE-RELATED"/>
    <property type="match status" value="1"/>
</dbReference>
<reference evidence="5 6" key="1">
    <citation type="submission" date="2024-05" db="EMBL/GenBank/DDBJ databases">
        <authorList>
            <person name="Liu Q."/>
            <person name="Xin Y.-H."/>
        </authorList>
    </citation>
    <scope>NUCLEOTIDE SEQUENCE [LARGE SCALE GENOMIC DNA]</scope>
    <source>
        <strain evidence="5 6">CGMCC 1.15349</strain>
    </source>
</reference>
<name>A0ABU9XP28_9SPHN</name>
<keyword evidence="6" id="KW-1185">Reference proteome</keyword>
<dbReference type="PANTHER" id="PTHR33619">
    <property type="entry name" value="POLYSACCHARIDE EXPORT PROTEIN GFCE-RELATED"/>
    <property type="match status" value="1"/>
</dbReference>
<evidence type="ECO:0000313" key="6">
    <source>
        <dbReference type="Proteomes" id="UP001404104"/>
    </source>
</evidence>
<evidence type="ECO:0000313" key="5">
    <source>
        <dbReference type="EMBL" id="MEN2785581.1"/>
    </source>
</evidence>
<evidence type="ECO:0000259" key="4">
    <source>
        <dbReference type="Pfam" id="PF10531"/>
    </source>
</evidence>
<gene>
    <name evidence="5" type="ORF">ABC969_04005</name>
</gene>
<evidence type="ECO:0000259" key="3">
    <source>
        <dbReference type="Pfam" id="PF02563"/>
    </source>
</evidence>
<dbReference type="Pfam" id="PF10531">
    <property type="entry name" value="SLBB"/>
    <property type="match status" value="2"/>
</dbReference>
<dbReference type="EMBL" id="JBDIMF010000001">
    <property type="protein sequence ID" value="MEN2785581.1"/>
    <property type="molecule type" value="Genomic_DNA"/>
</dbReference>
<protein>
    <submittedName>
        <fullName evidence="5">Polysaccharide biosynthesis/export family protein</fullName>
    </submittedName>
</protein>
<evidence type="ECO:0000256" key="1">
    <source>
        <dbReference type="ARBA" id="ARBA00022729"/>
    </source>
</evidence>
<feature type="domain" description="Soluble ligand binding" evidence="4">
    <location>
        <begin position="198"/>
        <end position="244"/>
    </location>
</feature>
<sequence>MFARMIAVLMSSATVAAVAAAQTPAPPAPMMAPADGYQLGINDEIEVTIFGQGQQAQITKTRVKEDGTVTLPLIGTVVARDLTARQLAESVTLQLRNEGFFTRPVVSVDVTQYVSNSVTIYGAVGSAGVFPLDRPLTVAMMLARAGGARADGADFVVLRRANDTTEHRIPVASFGGEYSSTTPLRAGDTLFVPVAPTIFVYGQVNSPGSFTITSGMTIRQVLARAGGPTLAGSERNISIYRGGERLKKVDLNSLAQEGDTLFIHEKLF</sequence>
<feature type="domain" description="Polysaccharide export protein N-terminal" evidence="3">
    <location>
        <begin position="33"/>
        <end position="111"/>
    </location>
</feature>
<accession>A0ABU9XP28</accession>
<dbReference type="InterPro" id="IPR003715">
    <property type="entry name" value="Poly_export_N"/>
</dbReference>
<feature type="domain" description="Soluble ligand binding" evidence="4">
    <location>
        <begin position="118"/>
        <end position="160"/>
    </location>
</feature>
<dbReference type="InterPro" id="IPR049712">
    <property type="entry name" value="Poly_export"/>
</dbReference>
<dbReference type="Proteomes" id="UP001404104">
    <property type="component" value="Unassembled WGS sequence"/>
</dbReference>
<keyword evidence="1 2" id="KW-0732">Signal</keyword>
<comment type="caution">
    <text evidence="5">The sequence shown here is derived from an EMBL/GenBank/DDBJ whole genome shotgun (WGS) entry which is preliminary data.</text>
</comment>
<dbReference type="Pfam" id="PF02563">
    <property type="entry name" value="Poly_export"/>
    <property type="match status" value="1"/>
</dbReference>
<organism evidence="5 6">
    <name type="scientific">Sphingomonas qilianensis</name>
    <dbReference type="NCBI Taxonomy" id="1736690"/>
    <lineage>
        <taxon>Bacteria</taxon>
        <taxon>Pseudomonadati</taxon>
        <taxon>Pseudomonadota</taxon>
        <taxon>Alphaproteobacteria</taxon>
        <taxon>Sphingomonadales</taxon>
        <taxon>Sphingomonadaceae</taxon>
        <taxon>Sphingomonas</taxon>
    </lineage>
</organism>
<proteinExistence type="predicted"/>
<feature type="signal peptide" evidence="2">
    <location>
        <begin position="1"/>
        <end position="21"/>
    </location>
</feature>
<evidence type="ECO:0000256" key="2">
    <source>
        <dbReference type="SAM" id="SignalP"/>
    </source>
</evidence>
<dbReference type="Gene3D" id="3.10.560.10">
    <property type="entry name" value="Outer membrane lipoprotein wza domain like"/>
    <property type="match status" value="2"/>
</dbReference>
<dbReference type="InterPro" id="IPR019554">
    <property type="entry name" value="Soluble_ligand-bd"/>
</dbReference>